<dbReference type="InterPro" id="IPR031670">
    <property type="entry name" value="DUF4712"/>
</dbReference>
<dbReference type="PANTHER" id="PTHR36680">
    <property type="entry name" value="HYPOTHETICAL LOC498675"/>
    <property type="match status" value="1"/>
</dbReference>
<feature type="compositionally biased region" description="Polar residues" evidence="1">
    <location>
        <begin position="150"/>
        <end position="163"/>
    </location>
</feature>
<gene>
    <name evidence="2" type="ORF">JD844_012480</name>
</gene>
<dbReference type="Pfam" id="PF15830">
    <property type="entry name" value="DUF4712"/>
    <property type="match status" value="1"/>
</dbReference>
<proteinExistence type="predicted"/>
<evidence type="ECO:0000313" key="3">
    <source>
        <dbReference type="Proteomes" id="UP000826234"/>
    </source>
</evidence>
<accession>A0ABQ7TKB5</accession>
<dbReference type="Proteomes" id="UP000826234">
    <property type="component" value="Unassembled WGS sequence"/>
</dbReference>
<feature type="region of interest" description="Disordered" evidence="1">
    <location>
        <begin position="137"/>
        <end position="164"/>
    </location>
</feature>
<organism evidence="2 3">
    <name type="scientific">Phrynosoma platyrhinos</name>
    <name type="common">Desert horned lizard</name>
    <dbReference type="NCBI Taxonomy" id="52577"/>
    <lineage>
        <taxon>Eukaryota</taxon>
        <taxon>Metazoa</taxon>
        <taxon>Chordata</taxon>
        <taxon>Craniata</taxon>
        <taxon>Vertebrata</taxon>
        <taxon>Euteleostomi</taxon>
        <taxon>Lepidosauria</taxon>
        <taxon>Squamata</taxon>
        <taxon>Bifurcata</taxon>
        <taxon>Unidentata</taxon>
        <taxon>Episquamata</taxon>
        <taxon>Toxicofera</taxon>
        <taxon>Iguania</taxon>
        <taxon>Phrynosomatidae</taxon>
        <taxon>Phrynosomatinae</taxon>
        <taxon>Phrynosoma</taxon>
    </lineage>
</organism>
<keyword evidence="3" id="KW-1185">Reference proteome</keyword>
<feature type="compositionally biased region" description="Polar residues" evidence="1">
    <location>
        <begin position="32"/>
        <end position="48"/>
    </location>
</feature>
<sequence length="253" mass="28562">MSEKLSRCRKELAAAIGRAMEDLSIPFPAFPNSATDQNSDLLTTQPPALSNEELFSQKGKTTPPSVYCPQLSFPEASTPEKENPLLRPNPIPVTMAPSMPYSKREPLTSKENTRLHPPIFIADRQFFLSLEDSEGRKQHLSKTDEKSMKSETSITDSDGTPQNLKDLVDISDNPAIWPSERLQRKPDFENELQEVSRLSSELFPLDASSVLDMDVSSFRKILEYSTEDEAIIETLLDMEEEYRLNSSTLHQLQ</sequence>
<evidence type="ECO:0000313" key="2">
    <source>
        <dbReference type="EMBL" id="KAH0629974.1"/>
    </source>
</evidence>
<dbReference type="EMBL" id="JAIPUX010000439">
    <property type="protein sequence ID" value="KAH0629974.1"/>
    <property type="molecule type" value="Genomic_DNA"/>
</dbReference>
<protein>
    <submittedName>
        <fullName evidence="2">Uncharacterized protein</fullName>
    </submittedName>
</protein>
<dbReference type="PANTHER" id="PTHR36680:SF1">
    <property type="entry name" value="HYPOTHETICAL LOC498675"/>
    <property type="match status" value="1"/>
</dbReference>
<feature type="compositionally biased region" description="Basic and acidic residues" evidence="1">
    <location>
        <begin position="137"/>
        <end position="149"/>
    </location>
</feature>
<feature type="region of interest" description="Disordered" evidence="1">
    <location>
        <begin position="28"/>
        <end position="105"/>
    </location>
</feature>
<reference evidence="2 3" key="1">
    <citation type="journal article" date="2022" name="Gigascience">
        <title>A chromosome-level genome assembly and annotation of the desert horned lizard, Phrynosoma platyrhinos, provides insight into chromosomal rearrangements among reptiles.</title>
        <authorList>
            <person name="Koochekian N."/>
            <person name="Ascanio A."/>
            <person name="Farleigh K."/>
            <person name="Card D.C."/>
            <person name="Schield D.R."/>
            <person name="Castoe T.A."/>
            <person name="Jezkova T."/>
        </authorList>
    </citation>
    <scope>NUCLEOTIDE SEQUENCE [LARGE SCALE GENOMIC DNA]</scope>
    <source>
        <strain evidence="2">NK-2021</strain>
    </source>
</reference>
<comment type="caution">
    <text evidence="2">The sequence shown here is derived from an EMBL/GenBank/DDBJ whole genome shotgun (WGS) entry which is preliminary data.</text>
</comment>
<evidence type="ECO:0000256" key="1">
    <source>
        <dbReference type="SAM" id="MobiDB-lite"/>
    </source>
</evidence>
<name>A0ABQ7TKB5_PHRPL</name>